<protein>
    <recommendedName>
        <fullName evidence="9">PKD-like family protein</fullName>
    </recommendedName>
</protein>
<dbReference type="EMBL" id="JAIWYE010000012">
    <property type="protein sequence ID" value="MCA4703012.1"/>
    <property type="molecule type" value="Genomic_DNA"/>
</dbReference>
<name>A0A1Y4VEE8_9BACE</name>
<dbReference type="Proteomes" id="UP001197958">
    <property type="component" value="Unassembled WGS sequence"/>
</dbReference>
<evidence type="ECO:0000313" key="7">
    <source>
        <dbReference type="Proteomes" id="UP000435059"/>
    </source>
</evidence>
<dbReference type="AlphaFoldDB" id="A0A1Y4VEE8"/>
<gene>
    <name evidence="1" type="ORF">F6S82_23285</name>
    <name evidence="2" type="ORF">GA574_06965</name>
    <name evidence="3" type="ORF">GAZ26_01680</name>
    <name evidence="5" type="ORF">LD004_05210</name>
    <name evidence="4" type="ORF">LDZ35_06720</name>
</gene>
<reference evidence="7 8" key="3">
    <citation type="journal article" date="2019" name="Nat. Med.">
        <title>A library of human gut bacterial isolates paired with longitudinal multiomics data enables mechanistic microbiome research.</title>
        <authorList>
            <person name="Poyet M."/>
            <person name="Groussin M."/>
            <person name="Gibbons S.M."/>
            <person name="Avila-Pacheco J."/>
            <person name="Jiang X."/>
            <person name="Kearney S.M."/>
            <person name="Perrotta A.R."/>
            <person name="Berdy B."/>
            <person name="Zhao S."/>
            <person name="Lieberman T.D."/>
            <person name="Swanson P.K."/>
            <person name="Smith M."/>
            <person name="Roesemann S."/>
            <person name="Alexander J.E."/>
            <person name="Rich S.A."/>
            <person name="Livny J."/>
            <person name="Vlamakis H."/>
            <person name="Clish C."/>
            <person name="Bullock K."/>
            <person name="Deik A."/>
            <person name="Scott J."/>
            <person name="Pierce K.A."/>
            <person name="Xavier R.J."/>
            <person name="Alm E.J."/>
        </authorList>
    </citation>
    <scope>NUCLEOTIDE SEQUENCE [LARGE SCALE GENOMIC DNA]</scope>
    <source>
        <strain evidence="3 8">BIOML-A7</strain>
        <strain evidence="2 7">BIOML-A74</strain>
    </source>
</reference>
<dbReference type="PROSITE" id="PS51257">
    <property type="entry name" value="PROKAR_LIPOPROTEIN"/>
    <property type="match status" value="1"/>
</dbReference>
<reference evidence="4" key="5">
    <citation type="submission" date="2023-08" db="EMBL/GenBank/DDBJ databases">
        <title>Mucin Metabolism Genes Underlie the Key Renovations of Bacteroides xylanisolvens Genomes in Captive Great Apes.</title>
        <authorList>
            <person name="Nishida A.H."/>
        </authorList>
    </citation>
    <scope>NUCLEOTIDE SEQUENCE</scope>
    <source>
        <strain evidence="5">P13.H9</strain>
        <strain evidence="4">P19.10B</strain>
    </source>
</reference>
<evidence type="ECO:0000313" key="2">
    <source>
        <dbReference type="EMBL" id="KAB6089431.1"/>
    </source>
</evidence>
<dbReference type="Proteomes" id="UP001198461">
    <property type="component" value="Unassembled WGS sequence"/>
</dbReference>
<dbReference type="Pfam" id="PF16407">
    <property type="entry name" value="PKD_2"/>
    <property type="match status" value="1"/>
</dbReference>
<comment type="caution">
    <text evidence="2">The sequence shown here is derived from an EMBL/GenBank/DDBJ whole genome shotgun (WGS) entry which is preliminary data.</text>
</comment>
<keyword evidence="7" id="KW-1185">Reference proteome</keyword>
<evidence type="ECO:0000313" key="4">
    <source>
        <dbReference type="EMBL" id="MCA4522900.1"/>
    </source>
</evidence>
<dbReference type="InterPro" id="IPR032183">
    <property type="entry name" value="PKD-like"/>
</dbReference>
<evidence type="ECO:0000313" key="1">
    <source>
        <dbReference type="EMBL" id="KAA9038305.1"/>
    </source>
</evidence>
<dbReference type="Proteomes" id="UP000471447">
    <property type="component" value="Unassembled WGS sequence"/>
</dbReference>
<dbReference type="EMBL" id="JAIWWW010000014">
    <property type="protein sequence ID" value="MCA4522900.1"/>
    <property type="molecule type" value="Genomic_DNA"/>
</dbReference>
<reference evidence="1" key="2">
    <citation type="journal article" date="2019" name="bioRxiv">
        <title>Acquired interbacterial defense systems protect against interspecies antagonism in the human gut microbiome.</title>
        <authorList>
            <person name="Ross B.D."/>
            <person name="Verster A.J."/>
            <person name="Radey M.C."/>
            <person name="Schmidtke D.T."/>
            <person name="Pope C.E."/>
            <person name="Hoffman L.R."/>
            <person name="Hajjar A.M."/>
            <person name="Peterson S.B."/>
            <person name="Borenstein E."/>
            <person name="Mougous J.D."/>
        </authorList>
    </citation>
    <scope>NUCLEOTIDE SEQUENCE</scope>
    <source>
        <strain evidence="1">H204</strain>
    </source>
</reference>
<dbReference type="Proteomes" id="UP000327007">
    <property type="component" value="Unassembled WGS sequence"/>
</dbReference>
<organism evidence="2 7">
    <name type="scientific">Bacteroides xylanisolvens</name>
    <dbReference type="NCBI Taxonomy" id="371601"/>
    <lineage>
        <taxon>Bacteria</taxon>
        <taxon>Pseudomonadati</taxon>
        <taxon>Bacteroidota</taxon>
        <taxon>Bacteroidia</taxon>
        <taxon>Bacteroidales</taxon>
        <taxon>Bacteroidaceae</taxon>
        <taxon>Bacteroides</taxon>
    </lineage>
</organism>
<reference evidence="6" key="1">
    <citation type="journal article" date="2018" name="J. Anim. Genet.">
        <title>Acquired interbacterial defense systems protect against interspecies antagonism in the human gut microbiome.</title>
        <authorList>
            <person name="Ross B.D."/>
            <person name="Verster A.J."/>
            <person name="Radey M.C."/>
            <person name="Schmidtke D.T."/>
            <person name="Pope C.E."/>
            <person name="Hoffman L.R."/>
            <person name="Hajjar A."/>
            <person name="Peterson S.B."/>
            <person name="Borenstein E."/>
            <person name="Mougous J."/>
        </authorList>
    </citation>
    <scope>NUCLEOTIDE SEQUENCE [LARGE SCALE GENOMIC DNA]</scope>
    <source>
        <strain evidence="6">H204</strain>
    </source>
</reference>
<dbReference type="EMBL" id="WDCG01000001">
    <property type="protein sequence ID" value="KAB6428257.1"/>
    <property type="molecule type" value="Genomic_DNA"/>
</dbReference>
<dbReference type="EMBL" id="VYQC01000018">
    <property type="protein sequence ID" value="KAA9038305.1"/>
    <property type="molecule type" value="Genomic_DNA"/>
</dbReference>
<reference evidence="1" key="4">
    <citation type="submission" date="2019-09" db="EMBL/GenBank/DDBJ databases">
        <authorList>
            <person name="Ross B.D."/>
            <person name="Verster A.J."/>
            <person name="Radey M.C."/>
            <person name="Schmidtke D.T."/>
            <person name="Pope C.E."/>
            <person name="Hoffman L.R."/>
            <person name="Hajjar A.M."/>
            <person name="Peterson S.B."/>
            <person name="Borenstein E."/>
            <person name="Mougous J.D."/>
        </authorList>
    </citation>
    <scope>NUCLEOTIDE SEQUENCE</scope>
    <source>
        <strain evidence="1">H204</strain>
    </source>
</reference>
<evidence type="ECO:0000313" key="3">
    <source>
        <dbReference type="EMBL" id="KAB6428257.1"/>
    </source>
</evidence>
<dbReference type="Proteomes" id="UP000435059">
    <property type="component" value="Unassembled WGS sequence"/>
</dbReference>
<dbReference type="EMBL" id="WDES01000008">
    <property type="protein sequence ID" value="KAB6089431.1"/>
    <property type="molecule type" value="Genomic_DNA"/>
</dbReference>
<proteinExistence type="predicted"/>
<accession>A0A1Y4VEE8</accession>
<dbReference type="RefSeq" id="WP_004315252.1">
    <property type="nucleotide sequence ID" value="NZ_BAABZH010000002.1"/>
</dbReference>
<sequence length="493" mass="56260">MKARYLIYLLSGLMTFYSCVDDKGSYDYLQTPTVKITFSESIYDGVIGEETHIEPNLSFSEGDDVSNYEFEWELNGEVVCNEQILSFVPKEAITYYVLYSVIHKDSKIRTMKNLQLVAKSSYKTGWAILSDLNHKAILTQVRDDNDEYVDYLNIYEKVNGEELGSQPYKLVEHYSGKKTNPEILVVNQDAKGPLELEGNSMMKVLYTTQEFTEGVPEDFVVTDAAYLYYTDVLLTANGQIYIRLLKNPDNAGFHSAPYSSIPVHYNMGMKITRMVQANFYKTRHVLMYDEKNHRFLSLSSLYSYYTGAIDDVPINGLEGKKLIYADAYLPDPYTDYLCGYVLVLQDADGNYSVKTFDLEYDWQGKVIIKNETDFSFSDGGDYLTDKSKFYCSKDASGSYLFFSGGAINNELYYYEKSTQRVIPYTICNSEITDLQLNYESMTLGVGMKDGFVVYAVDESTIMGGEAKKLHEVNNIGEVVDVIYRYGSPSKMYR</sequence>
<evidence type="ECO:0000313" key="6">
    <source>
        <dbReference type="Proteomes" id="UP000327007"/>
    </source>
</evidence>
<evidence type="ECO:0000313" key="5">
    <source>
        <dbReference type="EMBL" id="MCA4703012.1"/>
    </source>
</evidence>
<evidence type="ECO:0008006" key="9">
    <source>
        <dbReference type="Google" id="ProtNLM"/>
    </source>
</evidence>
<evidence type="ECO:0000313" key="8">
    <source>
        <dbReference type="Proteomes" id="UP000471447"/>
    </source>
</evidence>